<dbReference type="Proteomes" id="UP000288758">
    <property type="component" value="Chromosome"/>
</dbReference>
<dbReference type="EMBL" id="CP034669">
    <property type="protein sequence ID" value="QAT86325.1"/>
    <property type="molecule type" value="Genomic_DNA"/>
</dbReference>
<sequence>MAPRVLPEAASVPTLGLAEQAGGGITAGTQEF</sequence>
<dbReference type="AlphaFoldDB" id="A0A410RWN3"/>
<proteinExistence type="predicted"/>
<protein>
    <submittedName>
        <fullName evidence="1">Uncharacterized protein</fullName>
    </submittedName>
</protein>
<organism evidence="1 2">
    <name type="scientific">Corallococcus coralloides</name>
    <name type="common">Myxococcus coralloides</name>
    <dbReference type="NCBI Taxonomy" id="184914"/>
    <lineage>
        <taxon>Bacteria</taxon>
        <taxon>Pseudomonadati</taxon>
        <taxon>Myxococcota</taxon>
        <taxon>Myxococcia</taxon>
        <taxon>Myxococcales</taxon>
        <taxon>Cystobacterineae</taxon>
        <taxon>Myxococcaceae</taxon>
        <taxon>Corallococcus</taxon>
    </lineage>
</organism>
<evidence type="ECO:0000313" key="1">
    <source>
        <dbReference type="EMBL" id="QAT86325.1"/>
    </source>
</evidence>
<gene>
    <name evidence="1" type="ORF">EJ065_4783</name>
</gene>
<reference evidence="1 2" key="1">
    <citation type="submission" date="2018-12" db="EMBL/GenBank/DDBJ databases">
        <title>Complete Genome Sequence of the Corallopyronin A producing Myxobacterium Corallococcus coralloides B035.</title>
        <authorList>
            <person name="Bouhired S.M."/>
            <person name="Rupp O."/>
            <person name="Blom J."/>
            <person name="Schaeberle T.F."/>
            <person name="Kehraus S."/>
            <person name="Schiefer A."/>
            <person name="Pfarr K."/>
            <person name="Goesmann A."/>
            <person name="Hoerauf A."/>
            <person name="Koenig G.M."/>
        </authorList>
    </citation>
    <scope>NUCLEOTIDE SEQUENCE [LARGE SCALE GENOMIC DNA]</scope>
    <source>
        <strain evidence="1 2">B035</strain>
    </source>
</reference>
<accession>A0A410RWN3</accession>
<evidence type="ECO:0000313" key="2">
    <source>
        <dbReference type="Proteomes" id="UP000288758"/>
    </source>
</evidence>
<name>A0A410RWN3_CORCK</name>